<sequence>IENKDVEVPTGNGGFSVYCAEGASLRTSIPEGAPEGSFHHSSRWLFSYMLNVRHLAISFFRTIVRDLSLSPVVGTLLIRVK</sequence>
<gene>
    <name evidence="1" type="ORF">V1478_003596</name>
</gene>
<accession>A0ABD2BM95</accession>
<dbReference type="Proteomes" id="UP001607302">
    <property type="component" value="Unassembled WGS sequence"/>
</dbReference>
<comment type="caution">
    <text evidence="1">The sequence shown here is derived from an EMBL/GenBank/DDBJ whole genome shotgun (WGS) entry which is preliminary data.</text>
</comment>
<reference evidence="1 2" key="1">
    <citation type="journal article" date="2024" name="Ann. Entomol. Soc. Am.">
        <title>Genomic analyses of the southern and eastern yellowjacket wasps (Hymenoptera: Vespidae) reveal evolutionary signatures of social life.</title>
        <authorList>
            <person name="Catto M.A."/>
            <person name="Caine P.B."/>
            <person name="Orr S.E."/>
            <person name="Hunt B.G."/>
            <person name="Goodisman M.A.D."/>
        </authorList>
    </citation>
    <scope>NUCLEOTIDE SEQUENCE [LARGE SCALE GENOMIC DNA]</scope>
    <source>
        <strain evidence="1">233</strain>
        <tissue evidence="1">Head and thorax</tissue>
    </source>
</reference>
<feature type="non-terminal residue" evidence="1">
    <location>
        <position position="1"/>
    </location>
</feature>
<feature type="non-terminal residue" evidence="1">
    <location>
        <position position="81"/>
    </location>
</feature>
<evidence type="ECO:0000313" key="2">
    <source>
        <dbReference type="Proteomes" id="UP001607302"/>
    </source>
</evidence>
<name>A0ABD2BM95_VESSQ</name>
<protein>
    <submittedName>
        <fullName evidence="1">Uncharacterized protein</fullName>
    </submittedName>
</protein>
<evidence type="ECO:0000313" key="1">
    <source>
        <dbReference type="EMBL" id="KAL2733898.1"/>
    </source>
</evidence>
<organism evidence="1 2">
    <name type="scientific">Vespula squamosa</name>
    <name type="common">Southern yellow jacket</name>
    <name type="synonym">Wasp</name>
    <dbReference type="NCBI Taxonomy" id="30214"/>
    <lineage>
        <taxon>Eukaryota</taxon>
        <taxon>Metazoa</taxon>
        <taxon>Ecdysozoa</taxon>
        <taxon>Arthropoda</taxon>
        <taxon>Hexapoda</taxon>
        <taxon>Insecta</taxon>
        <taxon>Pterygota</taxon>
        <taxon>Neoptera</taxon>
        <taxon>Endopterygota</taxon>
        <taxon>Hymenoptera</taxon>
        <taxon>Apocrita</taxon>
        <taxon>Aculeata</taxon>
        <taxon>Vespoidea</taxon>
        <taxon>Vespidae</taxon>
        <taxon>Vespinae</taxon>
        <taxon>Vespula</taxon>
    </lineage>
</organism>
<dbReference type="AlphaFoldDB" id="A0ABD2BM95"/>
<proteinExistence type="predicted"/>
<keyword evidence="2" id="KW-1185">Reference proteome</keyword>
<dbReference type="EMBL" id="JAUDFV010000074">
    <property type="protein sequence ID" value="KAL2733898.1"/>
    <property type="molecule type" value="Genomic_DNA"/>
</dbReference>